<sequence>MREEEPSPNASPPLEVLRSSPSPRRGKRSCSHRASHRRASWLPMKEPRELLPSWRRGTREREPSVWSPSQLLSKSSCFFRNPRKSSSGLILFWFSKMSSQEKSLTLGGNEQQHVDADADADAAASCRRTVSLPAQKFLLLQKNSYGCKVVVLPSPSPSLIAPPFPSLNPPRRHRHLILCPNTFFPAATRTFAVLHLSAIYTKEKKNYQFGDLHGDLKQARYALQMAGVLISDGQDLWTGGEMVLIQVGDILDRDEEEIAILSLLRSLDKQAKAKGGAVFQVLLRGPKNFREAVKHLGLLLVFFTAISSLMYDLREGSLRRLEEGRIAKDLGFKLYYFCIFLQFLVLEFEFEIYFVFEY</sequence>
<evidence type="ECO:0000313" key="4">
    <source>
        <dbReference type="Proteomes" id="UP000289738"/>
    </source>
</evidence>
<dbReference type="Proteomes" id="UP000289738">
    <property type="component" value="Chromosome B01"/>
</dbReference>
<proteinExistence type="predicted"/>
<keyword evidence="2" id="KW-1133">Transmembrane helix</keyword>
<dbReference type="SUPFAM" id="SSF56300">
    <property type="entry name" value="Metallo-dependent phosphatases"/>
    <property type="match status" value="1"/>
</dbReference>
<name>A0A445ANV5_ARAHY</name>
<feature type="transmembrane region" description="Helical" evidence="2">
    <location>
        <begin position="334"/>
        <end position="356"/>
    </location>
</feature>
<gene>
    <name evidence="3" type="ORF">Ahy_B01g052231</name>
</gene>
<feature type="region of interest" description="Disordered" evidence="1">
    <location>
        <begin position="1"/>
        <end position="42"/>
    </location>
</feature>
<protein>
    <submittedName>
        <fullName evidence="3">Uncharacterized protein</fullName>
    </submittedName>
</protein>
<evidence type="ECO:0000256" key="2">
    <source>
        <dbReference type="SAM" id="Phobius"/>
    </source>
</evidence>
<feature type="compositionally biased region" description="Basic residues" evidence="1">
    <location>
        <begin position="24"/>
        <end position="39"/>
    </location>
</feature>
<keyword evidence="4" id="KW-1185">Reference proteome</keyword>
<evidence type="ECO:0000256" key="1">
    <source>
        <dbReference type="SAM" id="MobiDB-lite"/>
    </source>
</evidence>
<feature type="transmembrane region" description="Helical" evidence="2">
    <location>
        <begin position="296"/>
        <end position="313"/>
    </location>
</feature>
<organism evidence="3 4">
    <name type="scientific">Arachis hypogaea</name>
    <name type="common">Peanut</name>
    <dbReference type="NCBI Taxonomy" id="3818"/>
    <lineage>
        <taxon>Eukaryota</taxon>
        <taxon>Viridiplantae</taxon>
        <taxon>Streptophyta</taxon>
        <taxon>Embryophyta</taxon>
        <taxon>Tracheophyta</taxon>
        <taxon>Spermatophyta</taxon>
        <taxon>Magnoliopsida</taxon>
        <taxon>eudicotyledons</taxon>
        <taxon>Gunneridae</taxon>
        <taxon>Pentapetalae</taxon>
        <taxon>rosids</taxon>
        <taxon>fabids</taxon>
        <taxon>Fabales</taxon>
        <taxon>Fabaceae</taxon>
        <taxon>Papilionoideae</taxon>
        <taxon>50 kb inversion clade</taxon>
        <taxon>dalbergioids sensu lato</taxon>
        <taxon>Dalbergieae</taxon>
        <taxon>Pterocarpus clade</taxon>
        <taxon>Arachis</taxon>
    </lineage>
</organism>
<dbReference type="PANTHER" id="PTHR46546">
    <property type="entry name" value="SHEWANELLA-LIKE PROTEIN PHOSPHATASE 1"/>
    <property type="match status" value="1"/>
</dbReference>
<dbReference type="STRING" id="3818.A0A445ANV5"/>
<comment type="caution">
    <text evidence="3">The sequence shown here is derived from an EMBL/GenBank/DDBJ whole genome shotgun (WGS) entry which is preliminary data.</text>
</comment>
<keyword evidence="2" id="KW-0472">Membrane</keyword>
<reference evidence="3 4" key="1">
    <citation type="submission" date="2019-01" db="EMBL/GenBank/DDBJ databases">
        <title>Sequencing of cultivated peanut Arachis hypogaea provides insights into genome evolution and oil improvement.</title>
        <authorList>
            <person name="Chen X."/>
        </authorList>
    </citation>
    <scope>NUCLEOTIDE SEQUENCE [LARGE SCALE GENOMIC DNA]</scope>
    <source>
        <strain evidence="4">cv. Fuhuasheng</strain>
        <tissue evidence="3">Leaves</tissue>
    </source>
</reference>
<dbReference type="Gene3D" id="3.60.21.10">
    <property type="match status" value="1"/>
</dbReference>
<dbReference type="PANTHER" id="PTHR46546:SF4">
    <property type="entry name" value="SHEWANELLA-LIKE PROTEIN PHOSPHATASE 1"/>
    <property type="match status" value="1"/>
</dbReference>
<dbReference type="AlphaFoldDB" id="A0A445ANV5"/>
<evidence type="ECO:0000313" key="3">
    <source>
        <dbReference type="EMBL" id="RYR28126.1"/>
    </source>
</evidence>
<dbReference type="EMBL" id="SDMP01000011">
    <property type="protein sequence ID" value="RYR28126.1"/>
    <property type="molecule type" value="Genomic_DNA"/>
</dbReference>
<dbReference type="InterPro" id="IPR029052">
    <property type="entry name" value="Metallo-depent_PP-like"/>
</dbReference>
<keyword evidence="2" id="KW-0812">Transmembrane</keyword>
<accession>A0A445ANV5</accession>